<feature type="compositionally biased region" description="Basic and acidic residues" evidence="1">
    <location>
        <begin position="320"/>
        <end position="330"/>
    </location>
</feature>
<dbReference type="Gene3D" id="1.10.8.10">
    <property type="entry name" value="DNA helicase RuvA subunit, C-terminal domain"/>
    <property type="match status" value="1"/>
</dbReference>
<feature type="region of interest" description="Disordered" evidence="1">
    <location>
        <begin position="303"/>
        <end position="330"/>
    </location>
</feature>
<organism evidence="3 4">
    <name type="scientific">Geotrichum candidum</name>
    <name type="common">Oospora lactis</name>
    <name type="synonym">Dipodascus geotrichum</name>
    <dbReference type="NCBI Taxonomy" id="1173061"/>
    <lineage>
        <taxon>Eukaryota</taxon>
        <taxon>Fungi</taxon>
        <taxon>Dikarya</taxon>
        <taxon>Ascomycota</taxon>
        <taxon>Saccharomycotina</taxon>
        <taxon>Dipodascomycetes</taxon>
        <taxon>Dipodascales</taxon>
        <taxon>Dipodascaceae</taxon>
        <taxon>Geotrichum</taxon>
    </lineage>
</organism>
<feature type="region of interest" description="Disordered" evidence="1">
    <location>
        <begin position="251"/>
        <end position="275"/>
    </location>
</feature>
<dbReference type="AlphaFoldDB" id="A0A0J9XCX9"/>
<dbReference type="Gene3D" id="1.10.287.110">
    <property type="entry name" value="DnaJ domain"/>
    <property type="match status" value="1"/>
</dbReference>
<feature type="domain" description="UBA" evidence="2">
    <location>
        <begin position="202"/>
        <end position="246"/>
    </location>
</feature>
<feature type="region of interest" description="Disordered" evidence="1">
    <location>
        <begin position="642"/>
        <end position="665"/>
    </location>
</feature>
<dbReference type="PANTHER" id="PTHR23172:SF19">
    <property type="entry name" value="J DOMAIN-CONTAINING PROTEIN"/>
    <property type="match status" value="1"/>
</dbReference>
<feature type="compositionally biased region" description="Basic and acidic residues" evidence="1">
    <location>
        <begin position="475"/>
        <end position="488"/>
    </location>
</feature>
<feature type="region of interest" description="Disordered" evidence="1">
    <location>
        <begin position="347"/>
        <end position="491"/>
    </location>
</feature>
<feature type="compositionally biased region" description="Acidic residues" evidence="1">
    <location>
        <begin position="397"/>
        <end position="408"/>
    </location>
</feature>
<dbReference type="GO" id="GO:0031982">
    <property type="term" value="C:vesicle"/>
    <property type="evidence" value="ECO:0007669"/>
    <property type="project" value="TreeGrafter"/>
</dbReference>
<dbReference type="GO" id="GO:0005737">
    <property type="term" value="C:cytoplasm"/>
    <property type="evidence" value="ECO:0007669"/>
    <property type="project" value="TreeGrafter"/>
</dbReference>
<dbReference type="SUPFAM" id="SSF46934">
    <property type="entry name" value="UBA-like"/>
    <property type="match status" value="1"/>
</dbReference>
<dbReference type="PANTHER" id="PTHR23172">
    <property type="entry name" value="AUXILIN/CYCLIN G-ASSOCIATED KINASE-RELATED"/>
    <property type="match status" value="1"/>
</dbReference>
<dbReference type="InterPro" id="IPR011990">
    <property type="entry name" value="TPR-like_helical_dom_sf"/>
</dbReference>
<feature type="region of interest" description="Disordered" evidence="1">
    <location>
        <begin position="151"/>
        <end position="210"/>
    </location>
</feature>
<dbReference type="InterPro" id="IPR036869">
    <property type="entry name" value="J_dom_sf"/>
</dbReference>
<feature type="compositionally biased region" description="Low complexity" evidence="1">
    <location>
        <begin position="168"/>
        <end position="181"/>
    </location>
</feature>
<dbReference type="InterPro" id="IPR009060">
    <property type="entry name" value="UBA-like_sf"/>
</dbReference>
<dbReference type="SMART" id="SM00028">
    <property type="entry name" value="TPR"/>
    <property type="match status" value="2"/>
</dbReference>
<dbReference type="InterPro" id="IPR019734">
    <property type="entry name" value="TPR_rpt"/>
</dbReference>
<reference evidence="3" key="1">
    <citation type="submission" date="2014-03" db="EMBL/GenBank/DDBJ databases">
        <authorList>
            <person name="Casaregola S."/>
        </authorList>
    </citation>
    <scope>NUCLEOTIDE SEQUENCE [LARGE SCALE GENOMIC DNA]</scope>
    <source>
        <strain evidence="3">CLIB 918</strain>
    </source>
</reference>
<feature type="region of interest" description="Disordered" evidence="1">
    <location>
        <begin position="1"/>
        <end position="130"/>
    </location>
</feature>
<evidence type="ECO:0000313" key="4">
    <source>
        <dbReference type="Proteomes" id="UP000242525"/>
    </source>
</evidence>
<name>A0A0J9XCX9_GEOCN</name>
<feature type="compositionally biased region" description="Basic and acidic residues" evidence="1">
    <location>
        <begin position="40"/>
        <end position="56"/>
    </location>
</feature>
<dbReference type="InterPro" id="IPR015940">
    <property type="entry name" value="UBA"/>
</dbReference>
<dbReference type="GO" id="GO:0072583">
    <property type="term" value="P:clathrin-dependent endocytosis"/>
    <property type="evidence" value="ECO:0007669"/>
    <property type="project" value="TreeGrafter"/>
</dbReference>
<evidence type="ECO:0000259" key="2">
    <source>
        <dbReference type="PROSITE" id="PS50030"/>
    </source>
</evidence>
<dbReference type="FunFam" id="1.10.287.110:FF:000002">
    <property type="entry name" value="putative tyrosine-protein phosphatase auxilin isoform X2"/>
    <property type="match status" value="1"/>
</dbReference>
<keyword evidence="4" id="KW-1185">Reference proteome</keyword>
<proteinExistence type="predicted"/>
<feature type="compositionally biased region" description="Basic residues" evidence="1">
    <location>
        <begin position="462"/>
        <end position="471"/>
    </location>
</feature>
<dbReference type="EMBL" id="CCBN010000010">
    <property type="protein sequence ID" value="CDO55352.1"/>
    <property type="molecule type" value="Genomic_DNA"/>
</dbReference>
<dbReference type="SUPFAM" id="SSF48452">
    <property type="entry name" value="TPR-like"/>
    <property type="match status" value="1"/>
</dbReference>
<feature type="compositionally biased region" description="Polar residues" evidence="1">
    <location>
        <begin position="655"/>
        <end position="665"/>
    </location>
</feature>
<gene>
    <name evidence="3" type="ORF">BN980_GECA10s03860g</name>
</gene>
<feature type="compositionally biased region" description="Basic and acidic residues" evidence="1">
    <location>
        <begin position="354"/>
        <end position="380"/>
    </location>
</feature>
<comment type="caution">
    <text evidence="3">The sequence shown here is derived from an EMBL/GenBank/DDBJ whole genome shotgun (WGS) entry which is preliminary data.</text>
</comment>
<evidence type="ECO:0000313" key="3">
    <source>
        <dbReference type="EMBL" id="CDO55352.1"/>
    </source>
</evidence>
<dbReference type="Gene3D" id="1.25.40.10">
    <property type="entry name" value="Tetratricopeptide repeat domain"/>
    <property type="match status" value="1"/>
</dbReference>
<protein>
    <submittedName>
        <fullName evidence="3">Similar to Saccharomyces cerevisiae YDR320C SWA2 Auxilin-like protein involved in vesicular transport</fullName>
    </submittedName>
</protein>
<dbReference type="SUPFAM" id="SSF46565">
    <property type="entry name" value="Chaperone J-domain"/>
    <property type="match status" value="1"/>
</dbReference>
<dbReference type="Proteomes" id="UP000242525">
    <property type="component" value="Unassembled WGS sequence"/>
</dbReference>
<feature type="compositionally biased region" description="Polar residues" evidence="1">
    <location>
        <begin position="57"/>
        <end position="110"/>
    </location>
</feature>
<dbReference type="STRING" id="1173061.A0A0J9XCX9"/>
<dbReference type="GO" id="GO:0072318">
    <property type="term" value="P:clathrin coat disassembly"/>
    <property type="evidence" value="ECO:0007669"/>
    <property type="project" value="TreeGrafter"/>
</dbReference>
<accession>A0A0J9XCX9</accession>
<feature type="compositionally biased region" description="Polar residues" evidence="1">
    <location>
        <begin position="261"/>
        <end position="272"/>
    </location>
</feature>
<dbReference type="OrthoDB" id="1717591at2759"/>
<dbReference type="PROSITE" id="PS50030">
    <property type="entry name" value="UBA"/>
    <property type="match status" value="1"/>
</dbReference>
<evidence type="ECO:0000256" key="1">
    <source>
        <dbReference type="SAM" id="MobiDB-lite"/>
    </source>
</evidence>
<sequence length="791" mass="86826">MSNLNGKKASSGMDSFSDLMSFAGGPNKAKRNENMTMQERQAELLKQKQQKQKETESANNNWGTSLDLLSSGFNTPSFQSTPNASTPAFSNLSGMNTPSTNNTSTQIGSTTEDDPFDIFNKPPTLKTTPAVVAPKPVSSLATTATDSLLEGFTDAFPTKPSQPTNEYSSSATSSSTRSADSFNRVPTPARGETFSGSPAPKNGDPRDPFIAELVDMGFSVEQAKRGLSNTDTGLDVRQAIDFLMLEAHSKATGKPVERPHSQSSRSNNQSPDISKLAQDFSTQFISKGLSIFNQGKKNLAKAIEQYSGHNSDDGSPAWMRDQDKYKQREAQEWDEDAQYINVAASVKATKHAQKLTDEARALESHEREDYSSNSKEEPPRHRERAQKHASQFNDEPFHDDDDDDDDEDIVPRKTAPPAPAPRKVPRSAMAVSAPPSIPSSPAPMSRAQQFKTMQADNDMPMRRRQPPKSKSKPQPTREFKSSIPDRPKVPTRPVVSVSKLNLDMYSTSRASGTEAFKRGDFSEAATHYTQALQAIPSPHLLRTIVLSNRATCYMKLGDAKAALADTEEGLTIIGPGLGNNEEAEPGKSLKEIWSKLATKKAEALESRELFAESLKTWNLLIENGYSNKISLDGKRRCQQALEPKKPATPKPATPIRNQTPSNTPSVAAEKALRKIRAASQDAEKEESEKFALVDIVDEKICSWRNGKEKNLLGLLSTVDVLLWPELGWKKISLADLVLPKKVKLNYMKAVAKTHPDKVPANSSTEQKMIAQAVFVTLNAAWDDYKVANNLS</sequence>
<dbReference type="GO" id="GO:0030276">
    <property type="term" value="F:clathrin binding"/>
    <property type="evidence" value="ECO:0007669"/>
    <property type="project" value="TreeGrafter"/>
</dbReference>